<gene>
    <name evidence="2" type="ORF">CFRA_10800</name>
</gene>
<dbReference type="GO" id="GO:0008081">
    <property type="term" value="F:phosphoric diester hydrolase activity"/>
    <property type="evidence" value="ECO:0007669"/>
    <property type="project" value="InterPro"/>
</dbReference>
<keyword evidence="3" id="KW-1185">Reference proteome</keyword>
<evidence type="ECO:0000313" key="2">
    <source>
        <dbReference type="EMBL" id="APT89637.1"/>
    </source>
</evidence>
<dbReference type="InterPro" id="IPR030395">
    <property type="entry name" value="GP_PDE_dom"/>
</dbReference>
<dbReference type="PROSITE" id="PS51257">
    <property type="entry name" value="PROKAR_LIPOPROTEIN"/>
    <property type="match status" value="1"/>
</dbReference>
<dbReference type="Gene3D" id="3.20.20.190">
    <property type="entry name" value="Phosphatidylinositol (PI) phosphodiesterase"/>
    <property type="match status" value="1"/>
</dbReference>
<sequence>MRTTAAVLAACSLALTGCSNDEGGDGEAEPTTESQEENLVGAGEMLGDTFDLQAHRGGRGEWTENSSGAFSEALMAGVTTLELDVVLSADGVPVVWHDPEIDPEKCEDTQPVTEGDEQFPYVGKLVHELTYEQLQTLNCNKQLEDFPDAEHPHANSLIRLEDVFDVAAGEPEVRFNIETKIEAEEPEKSASPQEFVDAIVPVLQERDVVDRATIQSFDWRSLPLVHEAEPKLMTVLLWDDTTWKPDSVWTGDVDFDAVDGDITQAAAQLNAGALSPEYELVDEDLVARAHASGLPVIPWTVNEAADMQKMIDLGVDGIITDYPTRLKGILDERGITYLPGGARQ</sequence>
<dbReference type="STRING" id="1437875.CFRA_10800"/>
<organism evidence="2 3">
    <name type="scientific">Corynebacterium frankenforstense DSM 45800</name>
    <dbReference type="NCBI Taxonomy" id="1437875"/>
    <lineage>
        <taxon>Bacteria</taxon>
        <taxon>Bacillati</taxon>
        <taxon>Actinomycetota</taxon>
        <taxon>Actinomycetes</taxon>
        <taxon>Mycobacteriales</taxon>
        <taxon>Corynebacteriaceae</taxon>
        <taxon>Corynebacterium</taxon>
    </lineage>
</organism>
<dbReference type="AlphaFoldDB" id="A0A1L7CUZ4"/>
<evidence type="ECO:0000259" key="1">
    <source>
        <dbReference type="PROSITE" id="PS51704"/>
    </source>
</evidence>
<name>A0A1L7CUZ4_9CORY</name>
<dbReference type="InterPro" id="IPR017946">
    <property type="entry name" value="PLC-like_Pdiesterase_TIM-brl"/>
</dbReference>
<feature type="domain" description="GP-PDE" evidence="1">
    <location>
        <begin position="50"/>
        <end position="330"/>
    </location>
</feature>
<dbReference type="GO" id="GO:0006629">
    <property type="term" value="P:lipid metabolic process"/>
    <property type="evidence" value="ECO:0007669"/>
    <property type="project" value="InterPro"/>
</dbReference>
<dbReference type="PROSITE" id="PS51704">
    <property type="entry name" value="GP_PDE"/>
    <property type="match status" value="1"/>
</dbReference>
<dbReference type="PANTHER" id="PTHR46211:SF14">
    <property type="entry name" value="GLYCEROPHOSPHODIESTER PHOSPHODIESTERASE"/>
    <property type="match status" value="1"/>
</dbReference>
<reference evidence="2 3" key="1">
    <citation type="submission" date="2014-08" db="EMBL/GenBank/DDBJ databases">
        <title>Complete genome sequence of Corynebacterium frankenforstense ST18(T) (=DSM 45800(T)), isolated from raw cow milk.</title>
        <authorList>
            <person name="Ruckert C."/>
            <person name="Albersmeier A."/>
            <person name="Winkler A."/>
            <person name="Lipski A."/>
            <person name="Kalinowski J."/>
        </authorList>
    </citation>
    <scope>NUCLEOTIDE SEQUENCE [LARGE SCALE GENOMIC DNA]</scope>
    <source>
        <strain evidence="2 3">ST18</strain>
    </source>
</reference>
<protein>
    <submittedName>
        <fullName evidence="2">Glycerophosphodiester phosphodiesterase</fullName>
    </submittedName>
</protein>
<dbReference type="KEGG" id="cfk:CFRA_10800"/>
<accession>A0A1L7CUZ4</accession>
<dbReference type="SUPFAM" id="SSF51695">
    <property type="entry name" value="PLC-like phosphodiesterases"/>
    <property type="match status" value="1"/>
</dbReference>
<dbReference type="PANTHER" id="PTHR46211">
    <property type="entry name" value="GLYCEROPHOSPHORYL DIESTER PHOSPHODIESTERASE"/>
    <property type="match status" value="1"/>
</dbReference>
<dbReference type="Pfam" id="PF03009">
    <property type="entry name" value="GDPD"/>
    <property type="match status" value="1"/>
</dbReference>
<dbReference type="Proteomes" id="UP000185434">
    <property type="component" value="Chromosome"/>
</dbReference>
<dbReference type="PROSITE" id="PS50007">
    <property type="entry name" value="PIPLC_X_DOMAIN"/>
    <property type="match status" value="1"/>
</dbReference>
<proteinExistence type="predicted"/>
<evidence type="ECO:0000313" key="3">
    <source>
        <dbReference type="Proteomes" id="UP000185434"/>
    </source>
</evidence>
<dbReference type="EMBL" id="CP009247">
    <property type="protein sequence ID" value="APT89637.1"/>
    <property type="molecule type" value="Genomic_DNA"/>
</dbReference>